<keyword evidence="3" id="KW-0479">Metal-binding</keyword>
<keyword evidence="4" id="KW-0862">Zinc</keyword>
<evidence type="ECO:0000256" key="3">
    <source>
        <dbReference type="ARBA" id="ARBA00022723"/>
    </source>
</evidence>
<keyword evidence="6" id="KW-1185">Reference proteome</keyword>
<reference evidence="5 6" key="1">
    <citation type="submission" date="2018-05" db="EMBL/GenBank/DDBJ databases">
        <title>Genomic Encyclopedia of Type Strains, Phase IV (KMG-V): Genome sequencing to study the core and pangenomes of soil and plant-associated prokaryotes.</title>
        <authorList>
            <person name="Whitman W."/>
        </authorList>
    </citation>
    <scope>NUCLEOTIDE SEQUENCE [LARGE SCALE GENOMIC DNA]</scope>
    <source>
        <strain evidence="5 6">SLV-132</strain>
    </source>
</reference>
<organism evidence="5 6">
    <name type="scientific">Cupriavidus plantarum</name>
    <dbReference type="NCBI Taxonomy" id="942865"/>
    <lineage>
        <taxon>Bacteria</taxon>
        <taxon>Pseudomonadati</taxon>
        <taxon>Pseudomonadota</taxon>
        <taxon>Betaproteobacteria</taxon>
        <taxon>Burkholderiales</taxon>
        <taxon>Burkholderiaceae</taxon>
        <taxon>Cupriavidus</taxon>
    </lineage>
</organism>
<protein>
    <submittedName>
        <fullName evidence="5">Uncharacterized protein (DUF849 family)</fullName>
    </submittedName>
</protein>
<comment type="cofactor">
    <cofactor evidence="1">
        <name>Zn(2+)</name>
        <dbReference type="ChEBI" id="CHEBI:29105"/>
    </cofactor>
</comment>
<dbReference type="GO" id="GO:0043720">
    <property type="term" value="F:3-keto-5-aminohexanoate cleavage activity"/>
    <property type="evidence" value="ECO:0007669"/>
    <property type="project" value="InterPro"/>
</dbReference>
<evidence type="ECO:0000256" key="1">
    <source>
        <dbReference type="ARBA" id="ARBA00001947"/>
    </source>
</evidence>
<name>A0A316F1V4_9BURK</name>
<dbReference type="Gene3D" id="3.20.20.70">
    <property type="entry name" value="Aldolase class I"/>
    <property type="match status" value="1"/>
</dbReference>
<dbReference type="InterPro" id="IPR008567">
    <property type="entry name" value="BKACE"/>
</dbReference>
<dbReference type="AlphaFoldDB" id="A0A316F1V4"/>
<dbReference type="Pfam" id="PF05853">
    <property type="entry name" value="BKACE"/>
    <property type="match status" value="1"/>
</dbReference>
<dbReference type="PANTHER" id="PTHR37418:SF2">
    <property type="entry name" value="3-KETO-5-AMINOHEXANOATE CLEAVAGE ENZYME"/>
    <property type="match status" value="1"/>
</dbReference>
<dbReference type="GO" id="GO:0046872">
    <property type="term" value="F:metal ion binding"/>
    <property type="evidence" value="ECO:0007669"/>
    <property type="project" value="UniProtKB-KW"/>
</dbReference>
<dbReference type="InterPro" id="IPR013785">
    <property type="entry name" value="Aldolase_TIM"/>
</dbReference>
<evidence type="ECO:0000256" key="2">
    <source>
        <dbReference type="ARBA" id="ARBA00022679"/>
    </source>
</evidence>
<sequence length="290" mass="30794">MMSSSDASRHGYVLAVAPNGARKTHRDHPRLPITPAELARCARECLDAGASMMHLHVRKGDGTHSLEIEDYAPAVAAVRQAVGQALVIQLTTEAVGIYAPAQQMAVVRALRPEAASVAVRELVPTEVSGAEEAAEAEAGAFFHWMRDEGVVAQYILYDADDVRRYAALRARGVIPADGHWVLFVLGRYSVGQTSSPADLVPFLAVWRELGLDRSGIEWAVCAFGRQEAACAAAAILLGGHARIGFENNMLLPSGEVAADNAALLGAVRASVEGLGYGVCDAAALRRMTAR</sequence>
<dbReference type="PANTHER" id="PTHR37418">
    <property type="entry name" value="3-KETO-5-AMINOHEXANOATE CLEAVAGE ENZYME-RELATED"/>
    <property type="match status" value="1"/>
</dbReference>
<dbReference type="RefSeq" id="WP_258307875.1">
    <property type="nucleotide sequence ID" value="NZ_QGGT01000001.1"/>
</dbReference>
<keyword evidence="2" id="KW-0808">Transferase</keyword>
<evidence type="ECO:0000313" key="6">
    <source>
        <dbReference type="Proteomes" id="UP000245754"/>
    </source>
</evidence>
<comment type="caution">
    <text evidence="5">The sequence shown here is derived from an EMBL/GenBank/DDBJ whole genome shotgun (WGS) entry which is preliminary data.</text>
</comment>
<evidence type="ECO:0000256" key="4">
    <source>
        <dbReference type="ARBA" id="ARBA00022833"/>
    </source>
</evidence>
<gene>
    <name evidence="5" type="ORF">C7419_1011385</name>
</gene>
<proteinExistence type="predicted"/>
<accession>A0A316F1V4</accession>
<evidence type="ECO:0000313" key="5">
    <source>
        <dbReference type="EMBL" id="PWK37503.1"/>
    </source>
</evidence>
<dbReference type="Proteomes" id="UP000245754">
    <property type="component" value="Unassembled WGS sequence"/>
</dbReference>
<dbReference type="EMBL" id="QGGT01000001">
    <property type="protein sequence ID" value="PWK37503.1"/>
    <property type="molecule type" value="Genomic_DNA"/>
</dbReference>